<sequence length="48" mass="5179">MERLIALGADRAAWEYPPAPHFALLTDPDGNAFCVVDLSRSPSGSHPE</sequence>
<dbReference type="Gene3D" id="3.10.180.10">
    <property type="entry name" value="2,3-Dihydroxybiphenyl 1,2-Dioxygenase, domain 1"/>
    <property type="match status" value="1"/>
</dbReference>
<organism evidence="2 3">
    <name type="scientific">Streptomyces camponoticapitis</name>
    <dbReference type="NCBI Taxonomy" id="1616125"/>
    <lineage>
        <taxon>Bacteria</taxon>
        <taxon>Bacillati</taxon>
        <taxon>Actinomycetota</taxon>
        <taxon>Actinomycetes</taxon>
        <taxon>Kitasatosporales</taxon>
        <taxon>Streptomycetaceae</taxon>
        <taxon>Streptomyces</taxon>
    </lineage>
</organism>
<protein>
    <recommendedName>
        <fullName evidence="1">Glyoxalase-like domain-containing protein</fullName>
    </recommendedName>
</protein>
<dbReference type="InterPro" id="IPR041581">
    <property type="entry name" value="Glyoxalase_6"/>
</dbReference>
<dbReference type="EMBL" id="BMMV01000036">
    <property type="protein sequence ID" value="GGK28022.1"/>
    <property type="molecule type" value="Genomic_DNA"/>
</dbReference>
<evidence type="ECO:0000259" key="1">
    <source>
        <dbReference type="Pfam" id="PF18029"/>
    </source>
</evidence>
<accession>A0ABQ2EYH7</accession>
<feature type="domain" description="Glyoxalase-like" evidence="1">
    <location>
        <begin position="2"/>
        <end position="36"/>
    </location>
</feature>
<dbReference type="Pfam" id="PF18029">
    <property type="entry name" value="Glyoxalase_6"/>
    <property type="match status" value="1"/>
</dbReference>
<evidence type="ECO:0000313" key="3">
    <source>
        <dbReference type="Proteomes" id="UP000660265"/>
    </source>
</evidence>
<keyword evidence="3" id="KW-1185">Reference proteome</keyword>
<dbReference type="Proteomes" id="UP000660265">
    <property type="component" value="Unassembled WGS sequence"/>
</dbReference>
<dbReference type="InterPro" id="IPR029068">
    <property type="entry name" value="Glyas_Bleomycin-R_OHBP_Dase"/>
</dbReference>
<evidence type="ECO:0000313" key="2">
    <source>
        <dbReference type="EMBL" id="GGK28022.1"/>
    </source>
</evidence>
<comment type="caution">
    <text evidence="2">The sequence shown here is derived from an EMBL/GenBank/DDBJ whole genome shotgun (WGS) entry which is preliminary data.</text>
</comment>
<gene>
    <name evidence="2" type="ORF">GCM10011583_70030</name>
</gene>
<name>A0ABQ2EYH7_9ACTN</name>
<proteinExistence type="predicted"/>
<reference evidence="3" key="1">
    <citation type="journal article" date="2019" name="Int. J. Syst. Evol. Microbiol.">
        <title>The Global Catalogue of Microorganisms (GCM) 10K type strain sequencing project: providing services to taxonomists for standard genome sequencing and annotation.</title>
        <authorList>
            <consortium name="The Broad Institute Genomics Platform"/>
            <consortium name="The Broad Institute Genome Sequencing Center for Infectious Disease"/>
            <person name="Wu L."/>
            <person name="Ma J."/>
        </authorList>
    </citation>
    <scope>NUCLEOTIDE SEQUENCE [LARGE SCALE GENOMIC DNA]</scope>
    <source>
        <strain evidence="3">CGMCC 4.7275</strain>
    </source>
</reference>